<organism evidence="1">
    <name type="scientific">hydrothermal vent metagenome</name>
    <dbReference type="NCBI Taxonomy" id="652676"/>
    <lineage>
        <taxon>unclassified sequences</taxon>
        <taxon>metagenomes</taxon>
        <taxon>ecological metagenomes</taxon>
    </lineage>
</organism>
<gene>
    <name evidence="1" type="ORF">MNBD_DELTA02-1110</name>
</gene>
<sequence>MKDIDIRKILLDLITDDCNEPSQSLVVEELGLCQGNARIDIAVINSYLHGYEIKSARDTLGRLSSQIESYNKIFDHITLVVSTSHLEKSLKQIPDWWGVCEAKKVEGGIQLNNVRPCGKNTDIDPLAVAQLLWRDEALETLEEYDFDKGFRSKPRSVLWERLATQLTLKDLQTTVRDKLKARDNWRSAPTQV</sequence>
<dbReference type="AlphaFoldDB" id="A0A3B0V6E5"/>
<name>A0A3B0V6E5_9ZZZZ</name>
<dbReference type="NCBIfam" id="NF033832">
    <property type="entry name" value="sce7726_fam"/>
    <property type="match status" value="1"/>
</dbReference>
<evidence type="ECO:0008006" key="2">
    <source>
        <dbReference type="Google" id="ProtNLM"/>
    </source>
</evidence>
<protein>
    <recommendedName>
        <fullName evidence="2">Sce7726 family protein</fullName>
    </recommendedName>
</protein>
<accession>A0A3B0V6E5</accession>
<reference evidence="1" key="1">
    <citation type="submission" date="2018-06" db="EMBL/GenBank/DDBJ databases">
        <authorList>
            <person name="Zhirakovskaya E."/>
        </authorList>
    </citation>
    <scope>NUCLEOTIDE SEQUENCE</scope>
</reference>
<proteinExistence type="predicted"/>
<dbReference type="InterPro" id="IPR047729">
    <property type="entry name" value="Sce7726-like"/>
</dbReference>
<dbReference type="EMBL" id="UOEZ01000074">
    <property type="protein sequence ID" value="VAW38521.1"/>
    <property type="molecule type" value="Genomic_DNA"/>
</dbReference>
<evidence type="ECO:0000313" key="1">
    <source>
        <dbReference type="EMBL" id="VAW38521.1"/>
    </source>
</evidence>